<dbReference type="PANTHER" id="PTHR43576:SF2">
    <property type="entry name" value="INTRACELLULAR EXO-ALPHA-L-ARABINOFURANOSIDASE 2"/>
    <property type="match status" value="1"/>
</dbReference>
<organism evidence="10 11">
    <name type="scientific">Rheinheimera tangshanensis</name>
    <dbReference type="NCBI Taxonomy" id="400153"/>
    <lineage>
        <taxon>Bacteria</taxon>
        <taxon>Pseudomonadati</taxon>
        <taxon>Pseudomonadota</taxon>
        <taxon>Gammaproteobacteria</taxon>
        <taxon>Chromatiales</taxon>
        <taxon>Chromatiaceae</taxon>
        <taxon>Rheinheimera</taxon>
    </lineage>
</organism>
<keyword evidence="8" id="KW-0732">Signal</keyword>
<dbReference type="EMBL" id="VRLR01000002">
    <property type="protein sequence ID" value="TXK81988.1"/>
    <property type="molecule type" value="Genomic_DNA"/>
</dbReference>
<dbReference type="Pfam" id="PF22848">
    <property type="entry name" value="ASD1_dom"/>
    <property type="match status" value="1"/>
</dbReference>
<dbReference type="PANTHER" id="PTHR43576">
    <property type="entry name" value="ALPHA-L-ARABINOFURANOSIDASE C-RELATED"/>
    <property type="match status" value="1"/>
</dbReference>
<comment type="subunit">
    <text evidence="3">Homohexamer; trimer of dimers.</text>
</comment>
<dbReference type="GO" id="GO:0046373">
    <property type="term" value="P:L-arabinose metabolic process"/>
    <property type="evidence" value="ECO:0007669"/>
    <property type="project" value="InterPro"/>
</dbReference>
<protein>
    <recommendedName>
        <fullName evidence="4">non-reducing end alpha-L-arabinofuranosidase</fullName>
        <ecNumber evidence="4">3.2.1.55</ecNumber>
    </recommendedName>
</protein>
<dbReference type="InterPro" id="IPR017853">
    <property type="entry name" value="GH"/>
</dbReference>
<evidence type="ECO:0000256" key="2">
    <source>
        <dbReference type="ARBA" id="ARBA00007186"/>
    </source>
</evidence>
<evidence type="ECO:0000256" key="7">
    <source>
        <dbReference type="ARBA" id="ARBA00023295"/>
    </source>
</evidence>
<gene>
    <name evidence="10" type="ORF">FU839_03630</name>
</gene>
<dbReference type="Pfam" id="PF06964">
    <property type="entry name" value="Alpha-L-AF_C"/>
    <property type="match status" value="1"/>
</dbReference>
<feature type="chain" id="PRO_5022862346" description="non-reducing end alpha-L-arabinofuranosidase" evidence="8">
    <location>
        <begin position="22"/>
        <end position="513"/>
    </location>
</feature>
<evidence type="ECO:0000256" key="3">
    <source>
        <dbReference type="ARBA" id="ARBA00011165"/>
    </source>
</evidence>
<dbReference type="SUPFAM" id="SSF51445">
    <property type="entry name" value="(Trans)glycosidases"/>
    <property type="match status" value="1"/>
</dbReference>
<sequence>MRVIKPLLLALGFSLSATALAATQIQLDSSAKGAVINKNIYGQFAEHLGRGIYEGLWVGPDSKIANTKGFRNDVLAALKDLHVPLIRWPGGCFADEYHWRDGIGPRDKRPVKVNTNWGGVEEDNAVGTHEFFDLVELLGAEAYVNGNLGTGTPQEMAEWLEYMTAEGKSTLAELRRKNGRDKPFKVHYFAVGNEAWGCGGNMSVEYYTNLYKHYTTFLKTPANNTPKWIASGSHGDDTSWADYMTANIKQKMDAVSFHYYTLPTGQWDVKGAALQFPESEWISTMQRTLAMDTFITNNKKVMDKHDPEKKVGFYVDEWGTWFDVEKGENPGFLYQQNSLRDAIVAALNFNIFHKHADRVHMTNIAQMVNVLQAMILTDKEKMILTPTYHAFKMYVPFQDATALPLKLSNVPQYKLGEFAIPAVSATAAKAKDGSVYLALVNANPNKAETTQINLDGIQINSVSGQLLTADAMDTHNTFAKPDTIKPTAFSATGKNGKLSLDLPAKSILVVKVQ</sequence>
<dbReference type="EC" id="3.2.1.55" evidence="4"/>
<feature type="domain" description="Alpha-L-arabinofuranosidase C-terminal" evidence="9">
    <location>
        <begin position="316"/>
        <end position="506"/>
    </location>
</feature>
<feature type="signal peptide" evidence="8">
    <location>
        <begin position="1"/>
        <end position="21"/>
    </location>
</feature>
<evidence type="ECO:0000313" key="11">
    <source>
        <dbReference type="Proteomes" id="UP000321814"/>
    </source>
</evidence>
<evidence type="ECO:0000313" key="10">
    <source>
        <dbReference type="EMBL" id="TXK81988.1"/>
    </source>
</evidence>
<dbReference type="Gene3D" id="2.60.40.1180">
    <property type="entry name" value="Golgi alpha-mannosidase II"/>
    <property type="match status" value="1"/>
</dbReference>
<evidence type="ECO:0000256" key="8">
    <source>
        <dbReference type="SAM" id="SignalP"/>
    </source>
</evidence>
<reference evidence="10 11" key="1">
    <citation type="submission" date="2019-08" db="EMBL/GenBank/DDBJ databases">
        <title>Draft genome analysis of Rheinheimera tangshanensis isolated from the roots of fresh rice plants (Oryza sativa).</title>
        <authorList>
            <person name="Yu Q."/>
            <person name="Qi Y."/>
            <person name="Zhang H."/>
            <person name="Pu J."/>
        </authorList>
    </citation>
    <scope>NUCLEOTIDE SEQUENCE [LARGE SCALE GENOMIC DNA]</scope>
    <source>
        <strain evidence="10 11">JA3-B52</strain>
    </source>
</reference>
<keyword evidence="11" id="KW-1185">Reference proteome</keyword>
<dbReference type="Gene3D" id="3.20.20.80">
    <property type="entry name" value="Glycosidases"/>
    <property type="match status" value="1"/>
</dbReference>
<keyword evidence="7" id="KW-0326">Glycosidase</keyword>
<dbReference type="SMART" id="SM00813">
    <property type="entry name" value="Alpha-L-AF_C"/>
    <property type="match status" value="1"/>
</dbReference>
<dbReference type="Proteomes" id="UP000321814">
    <property type="component" value="Unassembled WGS sequence"/>
</dbReference>
<dbReference type="AlphaFoldDB" id="A0A5C8M252"/>
<dbReference type="GO" id="GO:0000272">
    <property type="term" value="P:polysaccharide catabolic process"/>
    <property type="evidence" value="ECO:0007669"/>
    <property type="project" value="TreeGrafter"/>
</dbReference>
<name>A0A5C8M252_9GAMM</name>
<comment type="similarity">
    <text evidence="2">Belongs to the glycosyl hydrolase 51 family.</text>
</comment>
<evidence type="ECO:0000256" key="6">
    <source>
        <dbReference type="ARBA" id="ARBA00023277"/>
    </source>
</evidence>
<dbReference type="GO" id="GO:0046556">
    <property type="term" value="F:alpha-L-arabinofuranosidase activity"/>
    <property type="evidence" value="ECO:0007669"/>
    <property type="project" value="UniProtKB-EC"/>
</dbReference>
<dbReference type="InterPro" id="IPR013780">
    <property type="entry name" value="Glyco_hydro_b"/>
</dbReference>
<keyword evidence="6" id="KW-0119">Carbohydrate metabolism</keyword>
<evidence type="ECO:0000256" key="4">
    <source>
        <dbReference type="ARBA" id="ARBA00012670"/>
    </source>
</evidence>
<dbReference type="InterPro" id="IPR055235">
    <property type="entry name" value="ASD1_cat"/>
</dbReference>
<evidence type="ECO:0000256" key="5">
    <source>
        <dbReference type="ARBA" id="ARBA00022801"/>
    </source>
</evidence>
<keyword evidence="5" id="KW-0378">Hydrolase</keyword>
<dbReference type="InterPro" id="IPR010720">
    <property type="entry name" value="Alpha-L-AF_C"/>
</dbReference>
<proteinExistence type="inferred from homology"/>
<comment type="catalytic activity">
    <reaction evidence="1">
        <text>Hydrolysis of terminal non-reducing alpha-L-arabinofuranoside residues in alpha-L-arabinosides.</text>
        <dbReference type="EC" id="3.2.1.55"/>
    </reaction>
</comment>
<evidence type="ECO:0000256" key="1">
    <source>
        <dbReference type="ARBA" id="ARBA00001462"/>
    </source>
</evidence>
<evidence type="ECO:0000259" key="9">
    <source>
        <dbReference type="SMART" id="SM00813"/>
    </source>
</evidence>
<dbReference type="OrthoDB" id="9758333at2"/>
<accession>A0A5C8M252</accession>
<dbReference type="SUPFAM" id="SSF51011">
    <property type="entry name" value="Glycosyl hydrolase domain"/>
    <property type="match status" value="1"/>
</dbReference>
<dbReference type="RefSeq" id="WP_147903249.1">
    <property type="nucleotide sequence ID" value="NZ_BAAAGC010000017.1"/>
</dbReference>
<comment type="caution">
    <text evidence="10">The sequence shown here is derived from an EMBL/GenBank/DDBJ whole genome shotgun (WGS) entry which is preliminary data.</text>
</comment>